<dbReference type="Pfam" id="PF20056">
    <property type="entry name" value="DUF6455"/>
    <property type="match status" value="1"/>
</dbReference>
<keyword evidence="3" id="KW-1185">Reference proteome</keyword>
<evidence type="ECO:0000313" key="2">
    <source>
        <dbReference type="EMBL" id="RBI82608.1"/>
    </source>
</evidence>
<organism evidence="2 3">
    <name type="scientific">Rhodosalinus halophilus</name>
    <dbReference type="NCBI Taxonomy" id="2259333"/>
    <lineage>
        <taxon>Bacteria</taxon>
        <taxon>Pseudomonadati</taxon>
        <taxon>Pseudomonadota</taxon>
        <taxon>Alphaproteobacteria</taxon>
        <taxon>Rhodobacterales</taxon>
        <taxon>Paracoccaceae</taxon>
        <taxon>Rhodosalinus</taxon>
    </lineage>
</organism>
<dbReference type="RefSeq" id="WP_113290954.1">
    <property type="nucleotide sequence ID" value="NZ_QNTQ01000034.1"/>
</dbReference>
<dbReference type="InterPro" id="IPR045601">
    <property type="entry name" value="DUF6455"/>
</dbReference>
<evidence type="ECO:0000313" key="3">
    <source>
        <dbReference type="Proteomes" id="UP000253370"/>
    </source>
</evidence>
<dbReference type="OrthoDB" id="7961152at2"/>
<comment type="caution">
    <text evidence="2">The sequence shown here is derived from an EMBL/GenBank/DDBJ whole genome shotgun (WGS) entry which is preliminary data.</text>
</comment>
<dbReference type="EMBL" id="QNTQ01000034">
    <property type="protein sequence ID" value="RBI82608.1"/>
    <property type="molecule type" value="Genomic_DNA"/>
</dbReference>
<reference evidence="2 3" key="1">
    <citation type="submission" date="2018-07" db="EMBL/GenBank/DDBJ databases">
        <title>Rhodosalinus sp. strain E84T genomic sequence and assembly.</title>
        <authorList>
            <person name="Liu Z.-W."/>
            <person name="Lu D.-C."/>
        </authorList>
    </citation>
    <scope>NUCLEOTIDE SEQUENCE [LARGE SCALE GENOMIC DNA]</scope>
    <source>
        <strain evidence="2 3">E84</strain>
    </source>
</reference>
<gene>
    <name evidence="2" type="ORF">DRV85_18500</name>
</gene>
<accession>A0A365U3W3</accession>
<proteinExistence type="predicted"/>
<evidence type="ECO:0000259" key="1">
    <source>
        <dbReference type="Pfam" id="PF20056"/>
    </source>
</evidence>
<dbReference type="Proteomes" id="UP000253370">
    <property type="component" value="Unassembled WGS sequence"/>
</dbReference>
<protein>
    <recommendedName>
        <fullName evidence="1">DUF6455 domain-containing protein</fullName>
    </recommendedName>
</protein>
<name>A0A365U3W3_9RHOB</name>
<sequence>MQSDKTLKRHAALVDRMAGTLGLDLEESALRGELRVDEIGDAVLACTGCESPGACEHWLDAHSDGSDQPPDYCRNAGLFARLMVR</sequence>
<dbReference type="AlphaFoldDB" id="A0A365U3W3"/>
<feature type="domain" description="DUF6455" evidence="1">
    <location>
        <begin position="1"/>
        <end position="83"/>
    </location>
</feature>